<feature type="domain" description="SLS1 N-terminal" evidence="3">
    <location>
        <begin position="298"/>
        <end position="415"/>
    </location>
</feature>
<protein>
    <submittedName>
        <fullName evidence="5">Mitochondrial inner-membrane-bound regulator-domain-containing protein</fullName>
    </submittedName>
</protein>
<comment type="caution">
    <text evidence="5">The sequence shown here is derived from an EMBL/GenBank/DDBJ whole genome shotgun (WGS) entry which is preliminary data.</text>
</comment>
<reference evidence="5" key="1">
    <citation type="journal article" date="2023" name="Mol. Phylogenet. Evol.">
        <title>Genome-scale phylogeny and comparative genomics of the fungal order Sordariales.</title>
        <authorList>
            <person name="Hensen N."/>
            <person name="Bonometti L."/>
            <person name="Westerberg I."/>
            <person name="Brannstrom I.O."/>
            <person name="Guillou S."/>
            <person name="Cros-Aarteil S."/>
            <person name="Calhoun S."/>
            <person name="Haridas S."/>
            <person name="Kuo A."/>
            <person name="Mondo S."/>
            <person name="Pangilinan J."/>
            <person name="Riley R."/>
            <person name="LaButti K."/>
            <person name="Andreopoulos B."/>
            <person name="Lipzen A."/>
            <person name="Chen C."/>
            <person name="Yan M."/>
            <person name="Daum C."/>
            <person name="Ng V."/>
            <person name="Clum A."/>
            <person name="Steindorff A."/>
            <person name="Ohm R.A."/>
            <person name="Martin F."/>
            <person name="Silar P."/>
            <person name="Natvig D.O."/>
            <person name="Lalanne C."/>
            <person name="Gautier V."/>
            <person name="Ament-Velasquez S.L."/>
            <person name="Kruys A."/>
            <person name="Hutchinson M.I."/>
            <person name="Powell A.J."/>
            <person name="Barry K."/>
            <person name="Miller A.N."/>
            <person name="Grigoriev I.V."/>
            <person name="Debuchy R."/>
            <person name="Gladieux P."/>
            <person name="Hiltunen Thoren M."/>
            <person name="Johannesson H."/>
        </authorList>
    </citation>
    <scope>NUCLEOTIDE SEQUENCE</scope>
    <source>
        <strain evidence="5">PSN309</strain>
    </source>
</reference>
<accession>A0AAN7AKW2</accession>
<evidence type="ECO:0000259" key="2">
    <source>
        <dbReference type="Pfam" id="PF14611"/>
    </source>
</evidence>
<keyword evidence="6" id="KW-1185">Reference proteome</keyword>
<gene>
    <name evidence="5" type="ORF">QBC35DRAFT_154046</name>
</gene>
<feature type="region of interest" description="Disordered" evidence="1">
    <location>
        <begin position="59"/>
        <end position="115"/>
    </location>
</feature>
<dbReference type="Pfam" id="PF20776">
    <property type="entry name" value="SLS1_N"/>
    <property type="match status" value="1"/>
</dbReference>
<feature type="domain" description="SLS1 first KH" evidence="2">
    <location>
        <begin position="423"/>
        <end position="490"/>
    </location>
</feature>
<dbReference type="Proteomes" id="UP001302126">
    <property type="component" value="Unassembled WGS sequence"/>
</dbReference>
<evidence type="ECO:0000256" key="1">
    <source>
        <dbReference type="SAM" id="MobiDB-lite"/>
    </source>
</evidence>
<dbReference type="EMBL" id="MU864378">
    <property type="protein sequence ID" value="KAK4189205.1"/>
    <property type="molecule type" value="Genomic_DNA"/>
</dbReference>
<feature type="compositionally biased region" description="Polar residues" evidence="1">
    <location>
        <begin position="59"/>
        <end position="68"/>
    </location>
</feature>
<evidence type="ECO:0000259" key="3">
    <source>
        <dbReference type="Pfam" id="PF20776"/>
    </source>
</evidence>
<evidence type="ECO:0000313" key="6">
    <source>
        <dbReference type="Proteomes" id="UP001302126"/>
    </source>
</evidence>
<sequence>MLRRKVTGSASFVCLRCRLQLAGNGAAGAGAVARRPPVSSPRTTSALAALGLRSLTRSPSRYYSTNSGEARAEHPNDNETTQSTKDPCPSPTAPTDTSEAGSATMGGPSLDDTLFDWDMWDQKSSSRAVGAREDDFAKVFEANKVTENSSKWNAFDFNWGEQHDTKGRTERSESEAISPEDGAQEVSGGVVNGLAARGPSSRRQTRRAPRHGSMITYTSLSSDPKIWSTREGLVTAQTEGIAMEFMGSPAEAIVLRERSRKEYPPIRPLILPEMDSETMTRAAIDEAELLANRGMRGSASDEETLLHIHELQPSMRVLPEADFTALRRTLVDGFTKVQLELYIEHWNLASKLRNKDDEGKDVSQPPWVLDHRPWVPAVEDAVEDVEPKLLGYIQKGMTPKARLAMKVMRLCWELSPRELYDKPGYLDVKLRDVEFKLLALGGKKWIKRIMRLYMGEGMQLEMFRQSHWISIRAPKHAAHWILDNINQVLEGTVSAQFSKDFICPGPLVLSEAAWEKLSTMTSSVARLDPTGEKVVVTWVQLQEPDDTTEDPGEHVLRLLSYAFRPEPRVSRSLLISPPSPSQGGRYLPEVGCEDKLPWQERAQKWTRWTGAASTTRSNSTPSVTSSIPVDFLPFPIEPIQRRTEYVAGQRRRGWSTKPLTDTSATFGHVLFEQQQGEGVLVPSSPPTSSTPRSFAAVLPPIRNIRMPSNLMETGLWHTVTVMRFVPAPDLPPELLAYAPALELRIEANHREVKRINDLRAVMHHFIGDVAFPEAFVDVRLQQNRYFLLDGADVEHFAAPIIEFLGDSHIRPMEGRFATPPSLNGMRLPRSFFTGKIAVDGGPNDMIEIDYMYAGIEIQRHVTSEHQRLKVHYTNIAGGWRRGNRSELSLDAQLVDVDVSAGHQSASSPNNDQGADGLDRDGTDLGVDMSPVLDVAGTIEMLMESDASKRAAEDIQSNIEEPFDNRLLGEAEYLKTVEDIATGMGGIAWLGGESRAKKAA</sequence>
<feature type="compositionally biased region" description="Basic and acidic residues" evidence="1">
    <location>
        <begin position="161"/>
        <end position="174"/>
    </location>
</feature>
<reference evidence="5" key="2">
    <citation type="submission" date="2023-05" db="EMBL/GenBank/DDBJ databases">
        <authorList>
            <consortium name="Lawrence Berkeley National Laboratory"/>
            <person name="Steindorff A."/>
            <person name="Hensen N."/>
            <person name="Bonometti L."/>
            <person name="Westerberg I."/>
            <person name="Brannstrom I.O."/>
            <person name="Guillou S."/>
            <person name="Cros-Aarteil S."/>
            <person name="Calhoun S."/>
            <person name="Haridas S."/>
            <person name="Kuo A."/>
            <person name="Mondo S."/>
            <person name="Pangilinan J."/>
            <person name="Riley R."/>
            <person name="Labutti K."/>
            <person name="Andreopoulos B."/>
            <person name="Lipzen A."/>
            <person name="Chen C."/>
            <person name="Yanf M."/>
            <person name="Daum C."/>
            <person name="Ng V."/>
            <person name="Clum A."/>
            <person name="Ohm R."/>
            <person name="Martin F."/>
            <person name="Silar P."/>
            <person name="Natvig D."/>
            <person name="Lalanne C."/>
            <person name="Gautier V."/>
            <person name="Ament-Velasquez S.L."/>
            <person name="Kruys A."/>
            <person name="Hutchinson M.I."/>
            <person name="Powell A.J."/>
            <person name="Barry K."/>
            <person name="Miller A.N."/>
            <person name="Grigoriev I.V."/>
            <person name="Debuchy R."/>
            <person name="Gladieux P."/>
            <person name="Thoren M.H."/>
            <person name="Johannesson H."/>
        </authorList>
    </citation>
    <scope>NUCLEOTIDE SEQUENCE</scope>
    <source>
        <strain evidence="5">PSN309</strain>
    </source>
</reference>
<dbReference type="Pfam" id="PF20778">
    <property type="entry name" value="SLS1_C"/>
    <property type="match status" value="1"/>
</dbReference>
<feature type="region of interest" description="Disordered" evidence="1">
    <location>
        <begin position="161"/>
        <end position="215"/>
    </location>
</feature>
<evidence type="ECO:0000313" key="5">
    <source>
        <dbReference type="EMBL" id="KAK4189205.1"/>
    </source>
</evidence>
<feature type="region of interest" description="Disordered" evidence="1">
    <location>
        <begin position="900"/>
        <end position="922"/>
    </location>
</feature>
<dbReference type="AlphaFoldDB" id="A0AAN7AKW2"/>
<dbReference type="InterPro" id="IPR032741">
    <property type="entry name" value="Sls1_KH-1"/>
</dbReference>
<dbReference type="Pfam" id="PF14611">
    <property type="entry name" value="KH_SLS1_1"/>
    <property type="match status" value="1"/>
</dbReference>
<name>A0AAN7AKW2_9PEZI</name>
<proteinExistence type="predicted"/>
<dbReference type="GO" id="GO:0005743">
    <property type="term" value="C:mitochondrial inner membrane"/>
    <property type="evidence" value="ECO:0007669"/>
    <property type="project" value="InterPro"/>
</dbReference>
<dbReference type="InterPro" id="IPR048401">
    <property type="entry name" value="SLS1_C"/>
</dbReference>
<feature type="compositionally biased region" description="Polar residues" evidence="1">
    <location>
        <begin position="901"/>
        <end position="912"/>
    </location>
</feature>
<organism evidence="5 6">
    <name type="scientific">Podospora australis</name>
    <dbReference type="NCBI Taxonomy" id="1536484"/>
    <lineage>
        <taxon>Eukaryota</taxon>
        <taxon>Fungi</taxon>
        <taxon>Dikarya</taxon>
        <taxon>Ascomycota</taxon>
        <taxon>Pezizomycotina</taxon>
        <taxon>Sordariomycetes</taxon>
        <taxon>Sordariomycetidae</taxon>
        <taxon>Sordariales</taxon>
        <taxon>Podosporaceae</taxon>
        <taxon>Podospora</taxon>
    </lineage>
</organism>
<dbReference type="InterPro" id="IPR048400">
    <property type="entry name" value="SLS1_N"/>
</dbReference>
<evidence type="ECO:0000259" key="4">
    <source>
        <dbReference type="Pfam" id="PF20778"/>
    </source>
</evidence>
<feature type="domain" description="SLS1 C-terminal" evidence="4">
    <location>
        <begin position="594"/>
        <end position="898"/>
    </location>
</feature>